<dbReference type="PANTHER" id="PTHR11548">
    <property type="entry name" value="THYMIDYLATE SYNTHASE 1"/>
    <property type="match status" value="1"/>
</dbReference>
<dbReference type="SUPFAM" id="SSF55831">
    <property type="entry name" value="Thymidylate synthase/dCMP hydroxymethylase"/>
    <property type="match status" value="1"/>
</dbReference>
<keyword evidence="3" id="KW-0808">Transferase</keyword>
<dbReference type="InterPro" id="IPR030688">
    <property type="entry name" value="MeTrfase_MtrA/MtxA"/>
</dbReference>
<evidence type="ECO:0000313" key="7">
    <source>
        <dbReference type="Proteomes" id="UP000176420"/>
    </source>
</evidence>
<dbReference type="GO" id="GO:0004799">
    <property type="term" value="F:thymidylate synthase activity"/>
    <property type="evidence" value="ECO:0007669"/>
    <property type="project" value="UniProtKB-EC"/>
</dbReference>
<dbReference type="InterPro" id="IPR023451">
    <property type="entry name" value="Thymidate_synth/dCMP_Mease_dom"/>
</dbReference>
<dbReference type="Pfam" id="PF14251">
    <property type="entry name" value="PterinBD-DUF4346"/>
    <property type="match status" value="1"/>
</dbReference>
<dbReference type="InterPro" id="IPR000398">
    <property type="entry name" value="Thymidylate_synthase"/>
</dbReference>
<protein>
    <recommendedName>
        <fullName evidence="1">thymidylate synthase</fullName>
        <ecNumber evidence="1">2.1.1.45</ecNumber>
    </recommendedName>
</protein>
<evidence type="ECO:0000313" key="6">
    <source>
        <dbReference type="EMBL" id="OGY86293.1"/>
    </source>
</evidence>
<evidence type="ECO:0000256" key="1">
    <source>
        <dbReference type="ARBA" id="ARBA00011947"/>
    </source>
</evidence>
<dbReference type="GO" id="GO:0005829">
    <property type="term" value="C:cytosol"/>
    <property type="evidence" value="ECO:0007669"/>
    <property type="project" value="TreeGrafter"/>
</dbReference>
<dbReference type="InterPro" id="IPR025595">
    <property type="entry name" value="PterinBD-DUF4346"/>
</dbReference>
<dbReference type="GO" id="GO:0032259">
    <property type="term" value="P:methylation"/>
    <property type="evidence" value="ECO:0007669"/>
    <property type="project" value="UniProtKB-KW"/>
</dbReference>
<evidence type="ECO:0000256" key="2">
    <source>
        <dbReference type="ARBA" id="ARBA00022603"/>
    </source>
</evidence>
<accession>A0A1G2BAQ7</accession>
<dbReference type="Pfam" id="PF00303">
    <property type="entry name" value="Thymidylat_synt"/>
    <property type="match status" value="1"/>
</dbReference>
<dbReference type="EMBL" id="MHKI01000022">
    <property type="protein sequence ID" value="OGY86293.1"/>
    <property type="molecule type" value="Genomic_DNA"/>
</dbReference>
<dbReference type="EC" id="2.1.1.45" evidence="1"/>
<dbReference type="Gene3D" id="3.30.572.10">
    <property type="entry name" value="Thymidylate synthase/dCMP hydroxymethylase domain"/>
    <property type="match status" value="1"/>
</dbReference>
<evidence type="ECO:0000256" key="3">
    <source>
        <dbReference type="ARBA" id="ARBA00022679"/>
    </source>
</evidence>
<reference evidence="6 7" key="1">
    <citation type="journal article" date="2016" name="Nat. Commun.">
        <title>Thousands of microbial genomes shed light on interconnected biogeochemical processes in an aquifer system.</title>
        <authorList>
            <person name="Anantharaman K."/>
            <person name="Brown C.T."/>
            <person name="Hug L.A."/>
            <person name="Sharon I."/>
            <person name="Castelle C.J."/>
            <person name="Probst A.J."/>
            <person name="Thomas B.C."/>
            <person name="Singh A."/>
            <person name="Wilkins M.J."/>
            <person name="Karaoz U."/>
            <person name="Brodie E.L."/>
            <person name="Williams K.H."/>
            <person name="Hubbard S.S."/>
            <person name="Banfield J.F."/>
        </authorList>
    </citation>
    <scope>NUCLEOTIDE SEQUENCE [LARGE SCALE GENOMIC DNA]</scope>
</reference>
<feature type="domain" description="Thymidylate synthase/dCMP hydroxymethylase" evidence="4">
    <location>
        <begin position="241"/>
        <end position="376"/>
    </location>
</feature>
<dbReference type="PRINTS" id="PR00108">
    <property type="entry name" value="THYMDSNTHASE"/>
</dbReference>
<dbReference type="PANTHER" id="PTHR11548:SF1">
    <property type="entry name" value="THYMIDYLATE SYNTHASE 1"/>
    <property type="match status" value="1"/>
</dbReference>
<organism evidence="6 7">
    <name type="scientific">Candidatus Kerfeldbacteria bacterium RIFOXYB2_FULL_38_14</name>
    <dbReference type="NCBI Taxonomy" id="1798547"/>
    <lineage>
        <taxon>Bacteria</taxon>
        <taxon>Candidatus Kerfeldiibacteriota</taxon>
    </lineage>
</organism>
<proteinExistence type="predicted"/>
<gene>
    <name evidence="6" type="ORF">A2319_05600</name>
</gene>
<comment type="caution">
    <text evidence="6">The sequence shown here is derived from an EMBL/GenBank/DDBJ whole genome shotgun (WGS) entry which is preliminary data.</text>
</comment>
<keyword evidence="2" id="KW-0489">Methyltransferase</keyword>
<dbReference type="GO" id="GO:0006231">
    <property type="term" value="P:dTMP biosynthetic process"/>
    <property type="evidence" value="ECO:0007669"/>
    <property type="project" value="InterPro"/>
</dbReference>
<name>A0A1G2BAQ7_9BACT</name>
<evidence type="ECO:0000259" key="4">
    <source>
        <dbReference type="Pfam" id="PF00303"/>
    </source>
</evidence>
<sequence>NLILGNQASSIGVATLWTPKEHFAKKLDTKSYKVVGQLYSGTGINPLIRNVLANPTIRTIILCGLDRIHSGDALLNFVKNGLTPTGKVIGHEDTRVDKEISPEALAKFRKEVAIVDMRGVLKAEEVQKKIDTLNQDASAWSQPQIFKEDKIETEEYPCEKSGFIYRGQTVAEAWPKVLHAILKFGEIKRSNYTNATQKELLNMITVISDEDPQHIDFVDYFTFTKKDFEIYKPQVMTADPMPTVSYTYGMRMRNHDHIDQIKTIIKKLKKQPWDRQAMAVLWKVSVDNESAHPPCVNLVQAEVKYHKLQLTAYIRSNDMFRAWPQNTLALRVLQKEIADGIDYPLGLLTIISSSAHIYAENYEDAQEVVCKHYPSLPCEQDKRGNYIITLGEQKIQVLHQSPQGEKLKTYAGKTAMVIFNQIISDEGVSVLIHACDLGAELQKAEIALKLGIVYTQDRPLPYQEICKKYCQ</sequence>
<dbReference type="Proteomes" id="UP000176420">
    <property type="component" value="Unassembled WGS sequence"/>
</dbReference>
<dbReference type="Pfam" id="PF04208">
    <property type="entry name" value="MtrA"/>
    <property type="match status" value="1"/>
</dbReference>
<feature type="non-terminal residue" evidence="6">
    <location>
        <position position="1"/>
    </location>
</feature>
<dbReference type="InterPro" id="IPR045097">
    <property type="entry name" value="Thymidate_synth/dCMP_Mease"/>
</dbReference>
<dbReference type="AlphaFoldDB" id="A0A1G2BAQ7"/>
<evidence type="ECO:0000259" key="5">
    <source>
        <dbReference type="Pfam" id="PF14251"/>
    </source>
</evidence>
<dbReference type="InterPro" id="IPR036926">
    <property type="entry name" value="Thymidate_synth/dCMP_Mease_sf"/>
</dbReference>
<feature type="domain" description="DUF4346" evidence="5">
    <location>
        <begin position="380"/>
        <end position="457"/>
    </location>
</feature>